<feature type="transmembrane region" description="Helical" evidence="1">
    <location>
        <begin position="68"/>
        <end position="86"/>
    </location>
</feature>
<accession>A0A379EAX6</accession>
<keyword evidence="1" id="KW-0812">Transmembrane</keyword>
<dbReference type="InterPro" id="IPR043519">
    <property type="entry name" value="NT_sf"/>
</dbReference>
<dbReference type="Gene3D" id="3.30.460.40">
    <property type="match status" value="1"/>
</dbReference>
<reference evidence="2 3" key="1">
    <citation type="submission" date="2018-06" db="EMBL/GenBank/DDBJ databases">
        <authorList>
            <consortium name="Pathogen Informatics"/>
            <person name="Doyle S."/>
        </authorList>
    </citation>
    <scope>NUCLEOTIDE SEQUENCE [LARGE SCALE GENOMIC DNA]</scope>
    <source>
        <strain evidence="2 3">NCTC11632</strain>
    </source>
</reference>
<proteinExistence type="predicted"/>
<dbReference type="EMBL" id="UGTF01000002">
    <property type="protein sequence ID" value="SUB89522.1"/>
    <property type="molecule type" value="Genomic_DNA"/>
</dbReference>
<keyword evidence="1" id="KW-1133">Transmembrane helix</keyword>
<dbReference type="SUPFAM" id="SSF81301">
    <property type="entry name" value="Nucleotidyltransferase"/>
    <property type="match status" value="1"/>
</dbReference>
<feature type="transmembrane region" description="Helical" evidence="1">
    <location>
        <begin position="29"/>
        <end position="48"/>
    </location>
</feature>
<feature type="transmembrane region" description="Helical" evidence="1">
    <location>
        <begin position="176"/>
        <end position="195"/>
    </location>
</feature>
<dbReference type="Proteomes" id="UP000254156">
    <property type="component" value="Unassembled WGS sequence"/>
</dbReference>
<dbReference type="AlphaFoldDB" id="A0A379EAX6"/>
<protein>
    <submittedName>
        <fullName evidence="2">Uncharacterized protein</fullName>
    </submittedName>
</protein>
<organism evidence="2 3">
    <name type="scientific">Porphyromonas macacae</name>
    <dbReference type="NCBI Taxonomy" id="28115"/>
    <lineage>
        <taxon>Bacteria</taxon>
        <taxon>Pseudomonadati</taxon>
        <taxon>Bacteroidota</taxon>
        <taxon>Bacteroidia</taxon>
        <taxon>Bacteroidales</taxon>
        <taxon>Porphyromonadaceae</taxon>
        <taxon>Porphyromonas</taxon>
    </lineage>
</organism>
<gene>
    <name evidence="2" type="ORF">NCTC11632_01634</name>
</gene>
<evidence type="ECO:0000313" key="3">
    <source>
        <dbReference type="Proteomes" id="UP000254156"/>
    </source>
</evidence>
<sequence>MKIDYKHRGLYSIQDIRNFLFKKSKSKRCWSRIFGCVAVIILLFIPIFKSINRGFYFVGSKSISIDDIELFSSIIASLFTILQWYFQYQASIWNREAREIGNYELTYNLSNRRRIGELIYKELPEVIEKEDIYSLYNEKTKYYDSPKEINSYQETSYRMLENCIWNRYLFSKMYEYKRTIAGFILLLLPLIIICFQDSLSLVFYTVSVISVSSLVFNFVESLLSVKSIISPIETLIKELMSSKIDTVEKFQNVYSAYAHINLKSPNIPNHLYQRHRENLNKTWTEIQKKLPASDVALSIHTVLPIIKNILDTNQIDWAVTGSASEVLRGTKIYCSDIDIIIADSRDIERVNRLFRPFIVEDIIFYPSRTIRSYYGKLSIGGINIDVICDIENLISSNCWVPHPTLEIEKIWFYGVKYPTTSLGFERKVENILVKKEFEQSF</sequence>
<name>A0A379EAX6_9PORP</name>
<evidence type="ECO:0000256" key="1">
    <source>
        <dbReference type="SAM" id="Phobius"/>
    </source>
</evidence>
<keyword evidence="1" id="KW-0472">Membrane</keyword>
<evidence type="ECO:0000313" key="2">
    <source>
        <dbReference type="EMBL" id="SUB89522.1"/>
    </source>
</evidence>